<comment type="similarity">
    <text evidence="1">Belongs to the AHA1 family.</text>
</comment>
<accession>T0QLP4</accession>
<dbReference type="VEuPathDB" id="FungiDB:SDRG_06930"/>
<organism evidence="3 4">
    <name type="scientific">Saprolegnia diclina (strain VS20)</name>
    <dbReference type="NCBI Taxonomy" id="1156394"/>
    <lineage>
        <taxon>Eukaryota</taxon>
        <taxon>Sar</taxon>
        <taxon>Stramenopiles</taxon>
        <taxon>Oomycota</taxon>
        <taxon>Saprolegniomycetes</taxon>
        <taxon>Saprolegniales</taxon>
        <taxon>Saprolegniaceae</taxon>
        <taxon>Saprolegnia</taxon>
    </lineage>
</organism>
<dbReference type="InterPro" id="IPR015310">
    <property type="entry name" value="AHSA1-like_N"/>
</dbReference>
<dbReference type="PANTHER" id="PTHR13009">
    <property type="entry name" value="HEAT SHOCK PROTEIN 90 HSP90 CO-CHAPERONE AHA-1"/>
    <property type="match status" value="1"/>
</dbReference>
<dbReference type="STRING" id="1156394.T0QLP4"/>
<dbReference type="GO" id="GO:0001671">
    <property type="term" value="F:ATPase activator activity"/>
    <property type="evidence" value="ECO:0007669"/>
    <property type="project" value="InterPro"/>
</dbReference>
<dbReference type="Pfam" id="PF09229">
    <property type="entry name" value="Aha1_N"/>
    <property type="match status" value="1"/>
</dbReference>
<evidence type="ECO:0000313" key="4">
    <source>
        <dbReference type="Proteomes" id="UP000030762"/>
    </source>
</evidence>
<dbReference type="EMBL" id="JH767150">
    <property type="protein sequence ID" value="EQC35646.1"/>
    <property type="molecule type" value="Genomic_DNA"/>
</dbReference>
<protein>
    <recommendedName>
        <fullName evidence="2">Activator of Hsp90 ATPase AHSA1-like N-terminal domain-containing protein</fullName>
    </recommendedName>
</protein>
<feature type="domain" description="Activator of Hsp90 ATPase AHSA1-like N-terminal" evidence="2">
    <location>
        <begin position="55"/>
        <end position="185"/>
    </location>
</feature>
<dbReference type="InterPro" id="IPR036338">
    <property type="entry name" value="Aha1"/>
</dbReference>
<evidence type="ECO:0000259" key="2">
    <source>
        <dbReference type="SMART" id="SM01000"/>
    </source>
</evidence>
<dbReference type="GeneID" id="19947657"/>
<evidence type="ECO:0000313" key="3">
    <source>
        <dbReference type="EMBL" id="EQC35646.1"/>
    </source>
</evidence>
<sequence>MSDDEASPGKLHDGYHGWFKSVARTGEDFTPKVISTPVVDNAVGSAWNAGGTWEEVDKSEWAREALKRHILDGFAFDDASHALRVVAKDIVTCTGETKIVYSRGKKRCGYELDVKFAWTCTDADGATASGHVKLHDFEDTNGEDYEIHVSSSGGLDLGKKGVDAIKRWEPRLRQLLQAWKTELLQQ</sequence>
<gene>
    <name evidence="3" type="ORF">SDRG_06930</name>
</gene>
<dbReference type="Proteomes" id="UP000030762">
    <property type="component" value="Unassembled WGS sequence"/>
</dbReference>
<proteinExistence type="inferred from homology"/>
<evidence type="ECO:0000256" key="1">
    <source>
        <dbReference type="ARBA" id="ARBA00006817"/>
    </source>
</evidence>
<dbReference type="InParanoid" id="T0QLP4"/>
<reference evidence="3 4" key="1">
    <citation type="submission" date="2012-04" db="EMBL/GenBank/DDBJ databases">
        <title>The Genome Sequence of Saprolegnia declina VS20.</title>
        <authorList>
            <consortium name="The Broad Institute Genome Sequencing Platform"/>
            <person name="Russ C."/>
            <person name="Nusbaum C."/>
            <person name="Tyler B."/>
            <person name="van West P."/>
            <person name="Dieguez-Uribeondo J."/>
            <person name="de Bruijn I."/>
            <person name="Tripathy S."/>
            <person name="Jiang R."/>
            <person name="Young S.K."/>
            <person name="Zeng Q."/>
            <person name="Gargeya S."/>
            <person name="Fitzgerald M."/>
            <person name="Haas B."/>
            <person name="Abouelleil A."/>
            <person name="Alvarado L."/>
            <person name="Arachchi H.M."/>
            <person name="Berlin A."/>
            <person name="Chapman S.B."/>
            <person name="Goldberg J."/>
            <person name="Griggs A."/>
            <person name="Gujja S."/>
            <person name="Hansen M."/>
            <person name="Howarth C."/>
            <person name="Imamovic A."/>
            <person name="Larimer J."/>
            <person name="McCowen C."/>
            <person name="Montmayeur A."/>
            <person name="Murphy C."/>
            <person name="Neiman D."/>
            <person name="Pearson M."/>
            <person name="Priest M."/>
            <person name="Roberts A."/>
            <person name="Saif S."/>
            <person name="Shea T."/>
            <person name="Sisk P."/>
            <person name="Sykes S."/>
            <person name="Wortman J."/>
            <person name="Nusbaum C."/>
            <person name="Birren B."/>
        </authorList>
    </citation>
    <scope>NUCLEOTIDE SEQUENCE [LARGE SCALE GENOMIC DNA]</scope>
    <source>
        <strain evidence="3 4">VS20</strain>
    </source>
</reference>
<dbReference type="SUPFAM" id="SSF103111">
    <property type="entry name" value="Activator of Hsp90 ATPase, Aha1"/>
    <property type="match status" value="1"/>
</dbReference>
<dbReference type="OrthoDB" id="567237at2759"/>
<dbReference type="AlphaFoldDB" id="T0QLP4"/>
<dbReference type="Gene3D" id="3.15.10.20">
    <property type="entry name" value="Activator of Hsp90 ATPase Aha1, N-terminal domain"/>
    <property type="match status" value="1"/>
</dbReference>
<dbReference type="OMA" id="KSLTKWA"/>
<dbReference type="GO" id="GO:0051087">
    <property type="term" value="F:protein-folding chaperone binding"/>
    <property type="evidence" value="ECO:0007669"/>
    <property type="project" value="InterPro"/>
</dbReference>
<dbReference type="RefSeq" id="XP_008610963.1">
    <property type="nucleotide sequence ID" value="XM_008612741.1"/>
</dbReference>
<keyword evidence="4" id="KW-1185">Reference proteome</keyword>
<dbReference type="PANTHER" id="PTHR13009:SF35">
    <property type="entry name" value="ACTIVATOR OF HSP90 ATPASE AHSA1-LIKE N-TERMINAL DOMAIN-CONTAINING PROTEIN"/>
    <property type="match status" value="1"/>
</dbReference>
<dbReference type="SMART" id="SM01000">
    <property type="entry name" value="Aha1_N"/>
    <property type="match status" value="1"/>
</dbReference>
<name>T0QLP4_SAPDV</name>